<dbReference type="CDD" id="cd03352">
    <property type="entry name" value="LbH_LpxD"/>
    <property type="match status" value="1"/>
</dbReference>
<evidence type="ECO:0000256" key="2">
    <source>
        <dbReference type="ARBA" id="ARBA00022556"/>
    </source>
</evidence>
<dbReference type="RefSeq" id="WP_097109182.1">
    <property type="nucleotide sequence ID" value="NZ_OCPC01000006.1"/>
</dbReference>
<dbReference type="PROSITE" id="PS00101">
    <property type="entry name" value="HEXAPEP_TRANSFERASES"/>
    <property type="match status" value="1"/>
</dbReference>
<dbReference type="GO" id="GO:0103118">
    <property type="term" value="F:UDP-3-O-[(3R)-3-hydroxyacyl]-glucosamine N-acyltransferase activity"/>
    <property type="evidence" value="ECO:0007669"/>
    <property type="project" value="UniProtKB-EC"/>
</dbReference>
<keyword evidence="5 7" id="KW-0443">Lipid metabolism</keyword>
<evidence type="ECO:0000313" key="9">
    <source>
        <dbReference type="EMBL" id="SOE18712.1"/>
    </source>
</evidence>
<comment type="subunit">
    <text evidence="7">Homotrimer.</text>
</comment>
<evidence type="ECO:0000256" key="4">
    <source>
        <dbReference type="ARBA" id="ARBA00022737"/>
    </source>
</evidence>
<evidence type="ECO:0000256" key="3">
    <source>
        <dbReference type="ARBA" id="ARBA00022679"/>
    </source>
</evidence>
<feature type="domain" description="UDP-3-O-[3-hydroxymyristoyl] glucosamine N-acyltransferase non-repeat region" evidence="8">
    <location>
        <begin position="34"/>
        <end position="101"/>
    </location>
</feature>
<reference evidence="10" key="1">
    <citation type="submission" date="2017-08" db="EMBL/GenBank/DDBJ databases">
        <authorList>
            <person name="Varghese N."/>
            <person name="Submissions S."/>
        </authorList>
    </citation>
    <scope>NUCLEOTIDE SEQUENCE [LARGE SCALE GENOMIC DNA]</scope>
    <source>
        <strain evidence="10">KCTC 23107</strain>
    </source>
</reference>
<dbReference type="NCBIfam" id="NF002060">
    <property type="entry name" value="PRK00892.1"/>
    <property type="match status" value="1"/>
</dbReference>
<dbReference type="PANTHER" id="PTHR43378">
    <property type="entry name" value="UDP-3-O-ACYLGLUCOSAMINE N-ACYLTRANSFERASE"/>
    <property type="match status" value="1"/>
</dbReference>
<feature type="active site" description="Proton acceptor" evidence="7">
    <location>
        <position position="257"/>
    </location>
</feature>
<keyword evidence="10" id="KW-1185">Reference proteome</keyword>
<name>A0A286IF63_9HYPH</name>
<dbReference type="PANTHER" id="PTHR43378:SF2">
    <property type="entry name" value="UDP-3-O-ACYLGLUCOSAMINE N-ACYLTRANSFERASE 1, MITOCHONDRIAL-RELATED"/>
    <property type="match status" value="1"/>
</dbReference>
<dbReference type="InterPro" id="IPR001451">
    <property type="entry name" value="Hexapep"/>
</dbReference>
<dbReference type="HAMAP" id="MF_00523">
    <property type="entry name" value="LpxD"/>
    <property type="match status" value="1"/>
</dbReference>
<comment type="similarity">
    <text evidence="7">Belongs to the transferase hexapeptide repeat family. LpxD subfamily.</text>
</comment>
<dbReference type="InterPro" id="IPR007691">
    <property type="entry name" value="LpxD"/>
</dbReference>
<dbReference type="GO" id="GO:0009245">
    <property type="term" value="P:lipid A biosynthetic process"/>
    <property type="evidence" value="ECO:0007669"/>
    <property type="project" value="UniProtKB-UniRule"/>
</dbReference>
<gene>
    <name evidence="7" type="primary">lpxD</name>
    <name evidence="9" type="ORF">SAMN05877838_3648</name>
</gene>
<dbReference type="Proteomes" id="UP000219465">
    <property type="component" value="Unassembled WGS sequence"/>
</dbReference>
<dbReference type="Pfam" id="PF04613">
    <property type="entry name" value="LpxD"/>
    <property type="match status" value="1"/>
</dbReference>
<dbReference type="InterPro" id="IPR018357">
    <property type="entry name" value="Hexapep_transf_CS"/>
</dbReference>
<dbReference type="Pfam" id="PF00132">
    <property type="entry name" value="Hexapep"/>
    <property type="match status" value="2"/>
</dbReference>
<dbReference type="EC" id="2.3.1.191" evidence="7"/>
<dbReference type="Gene3D" id="2.160.10.10">
    <property type="entry name" value="Hexapeptide repeat proteins"/>
    <property type="match status" value="1"/>
</dbReference>
<evidence type="ECO:0000313" key="10">
    <source>
        <dbReference type="Proteomes" id="UP000219465"/>
    </source>
</evidence>
<evidence type="ECO:0000256" key="5">
    <source>
        <dbReference type="ARBA" id="ARBA00023098"/>
    </source>
</evidence>
<evidence type="ECO:0000256" key="1">
    <source>
        <dbReference type="ARBA" id="ARBA00022516"/>
    </source>
</evidence>
<keyword evidence="3 7" id="KW-0808">Transferase</keyword>
<comment type="pathway">
    <text evidence="7">Bacterial outer membrane biogenesis; LPS lipid A biosynthesis.</text>
</comment>
<dbReference type="InterPro" id="IPR011004">
    <property type="entry name" value="Trimer_LpxA-like_sf"/>
</dbReference>
<protein>
    <recommendedName>
        <fullName evidence="7">UDP-3-O-acylglucosamine N-acyltransferase</fullName>
        <ecNumber evidence="7">2.3.1.191</ecNumber>
    </recommendedName>
</protein>
<comment type="catalytic activity">
    <reaction evidence="7">
        <text>a UDP-3-O-[(3R)-3-hydroxyacyl]-alpha-D-glucosamine + a (3R)-hydroxyacyl-[ACP] = a UDP-2-N,3-O-bis[(3R)-3-hydroxyacyl]-alpha-D-glucosamine + holo-[ACP] + H(+)</text>
        <dbReference type="Rhea" id="RHEA:53836"/>
        <dbReference type="Rhea" id="RHEA-COMP:9685"/>
        <dbReference type="Rhea" id="RHEA-COMP:9945"/>
        <dbReference type="ChEBI" id="CHEBI:15378"/>
        <dbReference type="ChEBI" id="CHEBI:64479"/>
        <dbReference type="ChEBI" id="CHEBI:78827"/>
        <dbReference type="ChEBI" id="CHEBI:137740"/>
        <dbReference type="ChEBI" id="CHEBI:137748"/>
        <dbReference type="EC" id="2.3.1.191"/>
    </reaction>
</comment>
<keyword evidence="4 7" id="KW-0677">Repeat</keyword>
<accession>A0A286IF63</accession>
<keyword evidence="1 7" id="KW-0444">Lipid biosynthesis</keyword>
<dbReference type="GO" id="GO:0016020">
    <property type="term" value="C:membrane"/>
    <property type="evidence" value="ECO:0007669"/>
    <property type="project" value="GOC"/>
</dbReference>
<dbReference type="OrthoDB" id="9784739at2"/>
<dbReference type="InterPro" id="IPR020573">
    <property type="entry name" value="UDP_GlcNAc_AcTrfase_non-rep"/>
</dbReference>
<evidence type="ECO:0000256" key="7">
    <source>
        <dbReference type="HAMAP-Rule" id="MF_00523"/>
    </source>
</evidence>
<dbReference type="Gene3D" id="3.40.1390.10">
    <property type="entry name" value="MurE/MurF, N-terminal domain"/>
    <property type="match status" value="1"/>
</dbReference>
<organism evidence="9 10">
    <name type="scientific">Hoeflea halophila</name>
    <dbReference type="NCBI Taxonomy" id="714899"/>
    <lineage>
        <taxon>Bacteria</taxon>
        <taxon>Pseudomonadati</taxon>
        <taxon>Pseudomonadota</taxon>
        <taxon>Alphaproteobacteria</taxon>
        <taxon>Hyphomicrobiales</taxon>
        <taxon>Rhizobiaceae</taxon>
        <taxon>Hoeflea</taxon>
    </lineage>
</organism>
<evidence type="ECO:0000259" key="8">
    <source>
        <dbReference type="Pfam" id="PF04613"/>
    </source>
</evidence>
<comment type="function">
    <text evidence="7">Catalyzes the N-acylation of UDP-3-O-acylglucosamine using 3-hydroxyacyl-ACP as the acyl donor. Is involved in the biosynthesis of lipid A, a phosphorylated glycolipid that anchors the lipopolysaccharide to the outer membrane of the cell.</text>
</comment>
<sequence length="354" mass="35646">MDNHRFFPPHEGISLSDLSDLCGAELADPSLSARKVTGVASLTRAGEGEVTFASSGRSAPDLEKTRAAAVFVTDKLAARVPDGVAALVVAAPQSAFARAIAALVPSSVKPMRLTGETAVSEAAHVDATARLEDGVIVEAFAVVGAGAEIGAGTVISSGAAIGTGTRIGRNCHVGHGATVQHALIGNNVVIHPGARIGQDGFGYVPGPRGLDKIPQIGRVIIQDHVEIGAGTAIDRGALDDTVIGEGTKIDNLVQIAHNVRVGRYCVLVSQVGIAGSATLGDGVMIGGAAGINGHVTIGDGAQIAALSGVAGDVPPGVRWGGQPARPMRGFLLDAAAANARAFGRKTTKKGGEDR</sequence>
<proteinExistence type="inferred from homology"/>
<evidence type="ECO:0000256" key="6">
    <source>
        <dbReference type="ARBA" id="ARBA00023315"/>
    </source>
</evidence>
<dbReference type="GO" id="GO:0016410">
    <property type="term" value="F:N-acyltransferase activity"/>
    <property type="evidence" value="ECO:0007669"/>
    <property type="project" value="InterPro"/>
</dbReference>
<dbReference type="NCBIfam" id="TIGR01853">
    <property type="entry name" value="lipid_A_lpxD"/>
    <property type="match status" value="1"/>
</dbReference>
<dbReference type="EMBL" id="OCPC01000006">
    <property type="protein sequence ID" value="SOE18712.1"/>
    <property type="molecule type" value="Genomic_DNA"/>
</dbReference>
<dbReference type="SUPFAM" id="SSF51161">
    <property type="entry name" value="Trimeric LpxA-like enzymes"/>
    <property type="match status" value="1"/>
</dbReference>
<dbReference type="AlphaFoldDB" id="A0A286IF63"/>
<keyword evidence="6 7" id="KW-0012">Acyltransferase</keyword>
<dbReference type="UniPathway" id="UPA00973"/>
<keyword evidence="2 7" id="KW-0441">Lipid A biosynthesis</keyword>